<dbReference type="Proteomes" id="UP000614350">
    <property type="component" value="Unassembled WGS sequence"/>
</dbReference>
<organism evidence="2 3">
    <name type="scientific">Vespula vulgaris</name>
    <name type="common">Yellow jacket</name>
    <name type="synonym">Wasp</name>
    <dbReference type="NCBI Taxonomy" id="7454"/>
    <lineage>
        <taxon>Eukaryota</taxon>
        <taxon>Metazoa</taxon>
        <taxon>Ecdysozoa</taxon>
        <taxon>Arthropoda</taxon>
        <taxon>Hexapoda</taxon>
        <taxon>Insecta</taxon>
        <taxon>Pterygota</taxon>
        <taxon>Neoptera</taxon>
        <taxon>Endopterygota</taxon>
        <taxon>Hymenoptera</taxon>
        <taxon>Apocrita</taxon>
        <taxon>Aculeata</taxon>
        <taxon>Vespoidea</taxon>
        <taxon>Vespidae</taxon>
        <taxon>Vespinae</taxon>
        <taxon>Vespula</taxon>
    </lineage>
</organism>
<keyword evidence="3" id="KW-1185">Reference proteome</keyword>
<dbReference type="EMBL" id="JACSEA010000002">
    <property type="protein sequence ID" value="KAF7408628.1"/>
    <property type="molecule type" value="Genomic_DNA"/>
</dbReference>
<gene>
    <name evidence="2" type="ORF">HZH66_003165</name>
</gene>
<reference evidence="2" key="1">
    <citation type="journal article" date="2020" name="G3 (Bethesda)">
        <title>High-Quality Assemblies for Three Invasive Social Wasps from the &lt;i&gt;Vespula&lt;/i&gt; Genus.</title>
        <authorList>
            <person name="Harrop T.W.R."/>
            <person name="Guhlin J."/>
            <person name="McLaughlin G.M."/>
            <person name="Permina E."/>
            <person name="Stockwell P."/>
            <person name="Gilligan J."/>
            <person name="Le Lec M.F."/>
            <person name="Gruber M.A.M."/>
            <person name="Quinn O."/>
            <person name="Lovegrove M."/>
            <person name="Duncan E.J."/>
            <person name="Remnant E.J."/>
            <person name="Van Eeckhoven J."/>
            <person name="Graham B."/>
            <person name="Knapp R.A."/>
            <person name="Langford K.W."/>
            <person name="Kronenberg Z."/>
            <person name="Press M.O."/>
            <person name="Eacker S.M."/>
            <person name="Wilson-Rankin E.E."/>
            <person name="Purcell J."/>
            <person name="Lester P.J."/>
            <person name="Dearden P.K."/>
        </authorList>
    </citation>
    <scope>NUCLEOTIDE SEQUENCE</scope>
    <source>
        <strain evidence="2">Marl-1</strain>
    </source>
</reference>
<evidence type="ECO:0000313" key="2">
    <source>
        <dbReference type="EMBL" id="KAF7408628.1"/>
    </source>
</evidence>
<comment type="caution">
    <text evidence="2">The sequence shown here is derived from an EMBL/GenBank/DDBJ whole genome shotgun (WGS) entry which is preliminary data.</text>
</comment>
<protein>
    <submittedName>
        <fullName evidence="2">Uncharacterized protein</fullName>
    </submittedName>
</protein>
<name>A0A834KKY4_VESVU</name>
<accession>A0A834KKY4</accession>
<evidence type="ECO:0000313" key="3">
    <source>
        <dbReference type="Proteomes" id="UP000614350"/>
    </source>
</evidence>
<sequence>MLSSFSSYDDELLNSAYANISLIADQTWVYNQEDLYRNLNQSLWIQSCKLIEKYKDKDGTCPKHVRDVIPESRLSKYGNYEYNEEREKIYRSENDDIRSINNTFHFYAKEITEPWMLPEVEEHFARLISGNVKRVNPKLSALKELQSTDSSLREYNTRMQRHFKANWNDVLQNEHSGQKINSNVKKRTRRHGGESFAIYKPNNIDITGKNNEISDHNKYKPPRYTIDAPAEIQLQTCISCENVRDLWNPIKIEQQQQQQLFITPNKRLHYQQRQQPQLCNRQEQRVNVCKGQQQLYCAVQYQPLALKMDYRQTRFQTDSYEIMRKPLAPNLSPEVPEFFPKCPVTCLNTHKEQRVNPIQYFPSLNEKSYQKELFPYNRTYETVVVTSFQNIPLPMLPSMDTSHYMRTPHQWIQRVTTPGQIHIPVSSSTQPVYRSLQTTRTSIINQRPQQVNPTPIPVYQRPLELYTDPSQIRKNTQGVDFNNLILLTKNAMKVRRSSSRNRQQSKQSNKKTEQNVFQWLNKSCPKKTKELISMNTVVTELQSFEEKCDHGKVASGWKTNEPLRQQQITEHLKSNAWTMMENTDTTTISSNETDMEGDLTQNKKRLYRDGFYDIEREVKNYDKIKTLILSEYKKSKKEPTKIDKYMKLKWLQLEKEKRSSNVNKKTLFQIDTGDNFCTSDFQYCIADEIEFSGIFGTVEKVAVSHFLLLTFQVKVLRT</sequence>
<dbReference type="AlphaFoldDB" id="A0A834KKY4"/>
<feature type="region of interest" description="Disordered" evidence="1">
    <location>
        <begin position="492"/>
        <end position="514"/>
    </location>
</feature>
<proteinExistence type="predicted"/>
<evidence type="ECO:0000256" key="1">
    <source>
        <dbReference type="SAM" id="MobiDB-lite"/>
    </source>
</evidence>